<feature type="compositionally biased region" description="Polar residues" evidence="1">
    <location>
        <begin position="942"/>
        <end position="973"/>
    </location>
</feature>
<feature type="domain" description="Calponin-homology (CH)" evidence="2">
    <location>
        <begin position="1164"/>
        <end position="1276"/>
    </location>
</feature>
<dbReference type="Proteomes" id="UP000009168">
    <property type="component" value="Unassembled WGS sequence"/>
</dbReference>
<feature type="compositionally biased region" description="Low complexity" evidence="1">
    <location>
        <begin position="985"/>
        <end position="997"/>
    </location>
</feature>
<dbReference type="RefSeq" id="XP_001033459.2">
    <property type="nucleotide sequence ID" value="XM_001033459.2"/>
</dbReference>
<dbReference type="SMART" id="SM00033">
    <property type="entry name" value="CH"/>
    <property type="match status" value="3"/>
</dbReference>
<dbReference type="PROSITE" id="PS50021">
    <property type="entry name" value="CH"/>
    <property type="match status" value="5"/>
</dbReference>
<dbReference type="InParanoid" id="Q22KK3"/>
<reference evidence="4" key="1">
    <citation type="journal article" date="2006" name="PLoS Biol.">
        <title>Macronuclear genome sequence of the ciliate Tetrahymena thermophila, a model eukaryote.</title>
        <authorList>
            <person name="Eisen J.A."/>
            <person name="Coyne R.S."/>
            <person name="Wu M."/>
            <person name="Wu D."/>
            <person name="Thiagarajan M."/>
            <person name="Wortman J.R."/>
            <person name="Badger J.H."/>
            <person name="Ren Q."/>
            <person name="Amedeo P."/>
            <person name="Jones K.M."/>
            <person name="Tallon L.J."/>
            <person name="Delcher A.L."/>
            <person name="Salzberg S.L."/>
            <person name="Silva J.C."/>
            <person name="Haas B.J."/>
            <person name="Majoros W.H."/>
            <person name="Farzad M."/>
            <person name="Carlton J.M."/>
            <person name="Smith R.K. Jr."/>
            <person name="Garg J."/>
            <person name="Pearlman R.E."/>
            <person name="Karrer K.M."/>
            <person name="Sun L."/>
            <person name="Manning G."/>
            <person name="Elde N.C."/>
            <person name="Turkewitz A.P."/>
            <person name="Asai D.J."/>
            <person name="Wilkes D.E."/>
            <person name="Wang Y."/>
            <person name="Cai H."/>
            <person name="Collins K."/>
            <person name="Stewart B.A."/>
            <person name="Lee S.R."/>
            <person name="Wilamowska K."/>
            <person name="Weinberg Z."/>
            <person name="Ruzzo W.L."/>
            <person name="Wloga D."/>
            <person name="Gaertig J."/>
            <person name="Frankel J."/>
            <person name="Tsao C.-C."/>
            <person name="Gorovsky M.A."/>
            <person name="Keeling P.J."/>
            <person name="Waller R.F."/>
            <person name="Patron N.J."/>
            <person name="Cherry J.M."/>
            <person name="Stover N.A."/>
            <person name="Krieger C.J."/>
            <person name="del Toro C."/>
            <person name="Ryder H.F."/>
            <person name="Williamson S.C."/>
            <person name="Barbeau R.A."/>
            <person name="Hamilton E.P."/>
            <person name="Orias E."/>
        </authorList>
    </citation>
    <scope>NUCLEOTIDE SEQUENCE [LARGE SCALE GENOMIC DNA]</scope>
    <source>
        <strain evidence="4">SB210</strain>
    </source>
</reference>
<dbReference type="Gene3D" id="1.10.418.10">
    <property type="entry name" value="Calponin-like domain"/>
    <property type="match status" value="4"/>
</dbReference>
<feature type="domain" description="Calponin-homology (CH)" evidence="2">
    <location>
        <begin position="6"/>
        <end position="121"/>
    </location>
</feature>
<gene>
    <name evidence="3" type="ORF">TTHERM_00312780</name>
</gene>
<keyword evidence="4" id="KW-1185">Reference proteome</keyword>
<sequence length="1826" mass="209502">MKNNVTTSSQQLLNWIKSLNGQNCKQVQSFLDLRSGIVLGEIVSEIYQQSQILQELNYHNLVNPNNCIANLNNIICEIKCQCNKNGVQFPTHLQGITPAHLYEEQESIQTFCEWLFLQKKLMQMRINGTFQNQQKNSIKRPPMSKQNQIQQNKKFNCEDDDQVLDQNPILMTFQPHQQIGFGKSLVEQSHNSIQQSNQKVQQTDQDELNNRHFSSRSSEPELFYASDLNFVHENNHFESFNDEQFNKQSTLKQSLENSYQVLRPSSPYQTGSFKQKQQNAFGAQKVVQFDQDASFQKQNESDQFADSKKMANNYFPFSQSSSAQSSAIKGKAEKSSQPLQQQDLANSFDSSKNVMKVSHYLNDTKNNKVNNSNLQANQLNEESLSKNNQSIQSKNNQSIQSKKGYEQQENNQRQSNLQLPPQPNSSKPVKSVKPNQNHHQHSNSFNLQSNQTANTSIYSVQSSSAQKCSNIETSDKSKIQSQKKEVQKISANFSVNQSSGYLNGSFGAAQGGIMNSQSKEKLKREIEQLDLSIKEEQINTQGTNRISNKAKQQVLQQQPNQNTIINSQSQNQQNFNKNIPNSASSRLSYQSNKITQEQTSNRNENSSQQLSKNRSNQSLVEPTQYPNLPVQKPQNLKKQQGSLGGNQYVSSGSNNSNTNSRMRSYSHQQSTSNNSESAANSEIFSCSNNNNNNQNEHQTSLNQQNKDKVKPLQIFECNDQQKERCLKWLYDICLIKKDIKDIKEKLPKVCKNGVIFLDIINRIQGKGDTITGINRNTKNMSQIRANYTKLFYYLRKFEKMNPRYLFNSEEYLMEGNSDIFWGLLDDIWHLFHSKQSPFDKRSESYALKNQKNQQKEGISQISQPDKIKNQQDNYNQILFNNSNTKSGNKLSQNFNEDQSSVFNVNNNPSSCSARIVKTLPNDSETGSLFNKKVNGMNDLRQNEGQNPVLKTQGSSKNMSINGGGFSQNQQNVFTPKYKQQRNGNSQQSPIPSPKSIQNMNYDNLSQKVVLTRQNTSSNLNQSYTSQRKSLTNLNANNSSYKKLSNYKDIHTQRQTNAVIQFNTPTRRCLSRRTSRDFIINQSQSPSVSRQRINTVHTFNHNSVNYSHQNNNNNSFLKFNSQSKLNQNNNSFHTAFSPCTNRTPSKGINGFGFNQNTPKVIAITLEMEIQTNQFLNKLGFNQYIVKKDKHLFEDPLRNGTLLCKLVEKLNQRVDRYFAKPKNIEECRFNIESALQPLRSVQESINIPFYLLFKTEEILKGEHDAIWGLLYNLMKNQENIRQADPLTQVIAGAKNEIYPANNGYINEANKNKNNEVNDEYNKSLFGGADQYSPVSVNRQKNEEELNQYKGGQIDITQDIHLPYSADQIYKLEASLIKWINQKCGKLFTSFQPIYNSIRNGVLLCSLISSILNRLISPSHQQPTSDHNCLANIQKALVPLRNMKNMGQKFLWKENLILQQNQSVILGLLEDLRRYSDGLPARKGDKYFEEGPYFGFSFNKENQYPPAAAAPSQTDRNMCSNNSSFRNQRTVGDSVTFCEDAFNIGGERVQLNNENKFQQNLLSKLNNQKPYSLFKESFEESNFSSDSFNQKFPQNQFINRAYQLIQENAQNIQNSNINQQINQIVQKELNQPQQKPKGLLDNFQQKQKQILEEHNNPSINNIQYPYQQQNQSITHSNITFQKQQNLQQESENQSPSSLNILNWLNEIGLQDISKSLDLNSPVVQSFKDGLVICKIIEKLDQTRIPGLINNPKTSASCLVNIRKAFFILQKKTDFDPKLLLDETLVYEAKNHFVVNFLNQLKHAFKNQYLYLKRLKKNEQIRDISINLNK</sequence>
<dbReference type="GeneID" id="7843015"/>
<dbReference type="OrthoDB" id="297227at2759"/>
<feature type="compositionally biased region" description="Polar residues" evidence="1">
    <location>
        <begin position="407"/>
        <end position="428"/>
    </location>
</feature>
<dbReference type="SUPFAM" id="SSF47576">
    <property type="entry name" value="Calponin-homology domain, CH-domain"/>
    <property type="match status" value="4"/>
</dbReference>
<feature type="domain" description="Calponin-homology (CH)" evidence="2">
    <location>
        <begin position="719"/>
        <end position="835"/>
    </location>
</feature>
<evidence type="ECO:0000256" key="1">
    <source>
        <dbReference type="SAM" id="MobiDB-lite"/>
    </source>
</evidence>
<dbReference type="HOGENOM" id="CLU_226510_0_0_1"/>
<dbReference type="CDD" id="cd00014">
    <property type="entry name" value="CH_SF"/>
    <property type="match status" value="3"/>
</dbReference>
<protein>
    <recommendedName>
        <fullName evidence="2">Calponin-homology (CH) domain-containing protein</fullName>
    </recommendedName>
</protein>
<feature type="region of interest" description="Disordered" evidence="1">
    <location>
        <begin position="591"/>
        <end position="705"/>
    </location>
</feature>
<feature type="compositionally biased region" description="Low complexity" evidence="1">
    <location>
        <begin position="385"/>
        <end position="402"/>
    </location>
</feature>
<feature type="compositionally biased region" description="Polar residues" evidence="1">
    <location>
        <begin position="591"/>
        <end position="649"/>
    </location>
</feature>
<dbReference type="KEGG" id="tet:TTHERM_00312780"/>
<dbReference type="Pfam" id="PF00307">
    <property type="entry name" value="CH"/>
    <property type="match status" value="3"/>
</dbReference>
<feature type="compositionally biased region" description="Low complexity" evidence="1">
    <location>
        <begin position="650"/>
        <end position="695"/>
    </location>
</feature>
<evidence type="ECO:0000313" key="4">
    <source>
        <dbReference type="Proteomes" id="UP000009168"/>
    </source>
</evidence>
<feature type="domain" description="Calponin-homology (CH)" evidence="2">
    <location>
        <begin position="1691"/>
        <end position="1802"/>
    </location>
</feature>
<dbReference type="InterPro" id="IPR001715">
    <property type="entry name" value="CH_dom"/>
</dbReference>
<dbReference type="InterPro" id="IPR036872">
    <property type="entry name" value="CH_dom_sf"/>
</dbReference>
<feature type="domain" description="Calponin-homology (CH)" evidence="2">
    <location>
        <begin position="1367"/>
        <end position="1474"/>
    </location>
</feature>
<feature type="region of interest" description="Disordered" evidence="1">
    <location>
        <begin position="187"/>
        <end position="217"/>
    </location>
</feature>
<name>Q22KK3_TETTS</name>
<dbReference type="eggNOG" id="KOG0498">
    <property type="taxonomic scope" value="Eukaryota"/>
</dbReference>
<evidence type="ECO:0000313" key="3">
    <source>
        <dbReference type="EMBL" id="EAR85796.2"/>
    </source>
</evidence>
<feature type="compositionally biased region" description="Polar residues" evidence="1">
    <location>
        <begin position="187"/>
        <end position="203"/>
    </location>
</feature>
<organism evidence="3 4">
    <name type="scientific">Tetrahymena thermophila (strain SB210)</name>
    <dbReference type="NCBI Taxonomy" id="312017"/>
    <lineage>
        <taxon>Eukaryota</taxon>
        <taxon>Sar</taxon>
        <taxon>Alveolata</taxon>
        <taxon>Ciliophora</taxon>
        <taxon>Intramacronucleata</taxon>
        <taxon>Oligohymenophorea</taxon>
        <taxon>Hymenostomatida</taxon>
        <taxon>Tetrahymenina</taxon>
        <taxon>Tetrahymenidae</taxon>
        <taxon>Tetrahymena</taxon>
    </lineage>
</organism>
<evidence type="ECO:0000259" key="2">
    <source>
        <dbReference type="PROSITE" id="PS50021"/>
    </source>
</evidence>
<feature type="region of interest" description="Disordered" evidence="1">
    <location>
        <begin position="934"/>
        <end position="998"/>
    </location>
</feature>
<proteinExistence type="predicted"/>
<feature type="region of interest" description="Disordered" evidence="1">
    <location>
        <begin position="383"/>
        <end position="450"/>
    </location>
</feature>
<dbReference type="EMBL" id="GG662498">
    <property type="protein sequence ID" value="EAR85796.2"/>
    <property type="molecule type" value="Genomic_DNA"/>
</dbReference>
<accession>Q22KK3</accession>